<reference evidence="2" key="2">
    <citation type="submission" date="2006-09" db="EMBL/GenBank/DDBJ databases">
        <title>The genome sequence of Plasmodium falciparum Dd2.</title>
        <authorList>
            <consortium name="The Broad Institute Genome Sequencing Platform"/>
            <person name="Birren B."/>
            <person name="Lander E."/>
            <person name="Galagan J."/>
            <person name="Nusbaum C."/>
            <person name="Devon K."/>
            <person name="Henn M."/>
            <person name="Jaffe D."/>
            <person name="Butler J."/>
            <person name="Alvarez P."/>
            <person name="Gnerre S."/>
            <person name="Grabherr M."/>
            <person name="Kleber M."/>
            <person name="Mauceli E."/>
            <person name="Brockman W."/>
            <person name="MacCallum I.A."/>
            <person name="Rounsley S."/>
            <person name="Young S."/>
            <person name="LaButti K."/>
            <person name="Pushparaj V."/>
            <person name="DeCaprio D."/>
            <person name="Crawford M."/>
            <person name="Koehrsen M."/>
            <person name="Engels R."/>
            <person name="Montgomery P."/>
            <person name="Pearson M."/>
            <person name="Howarth C."/>
            <person name="Larson L."/>
            <person name="Luoma S."/>
            <person name="White J."/>
            <person name="Kodira C."/>
            <person name="Zeng Q."/>
            <person name="O'Leary S."/>
            <person name="Yandava C."/>
            <person name="Alvarado L."/>
            <person name="Wirth D."/>
            <person name="Volkman S."/>
            <person name="Hartl D."/>
        </authorList>
    </citation>
    <scope>NUCLEOTIDE SEQUENCE [LARGE SCALE GENOMIC DNA]</scope>
</reference>
<dbReference type="AlphaFoldDB" id="A0A0L7M9W0"/>
<dbReference type="EMBL" id="GG702300">
    <property type="protein sequence ID" value="KOB89365.1"/>
    <property type="molecule type" value="Genomic_DNA"/>
</dbReference>
<feature type="non-terminal residue" evidence="1">
    <location>
        <position position="1"/>
    </location>
</feature>
<organism evidence="1 2">
    <name type="scientific">Plasmodium falciparum (isolate Dd2)</name>
    <dbReference type="NCBI Taxonomy" id="57267"/>
    <lineage>
        <taxon>Eukaryota</taxon>
        <taxon>Sar</taxon>
        <taxon>Alveolata</taxon>
        <taxon>Apicomplexa</taxon>
        <taxon>Aconoidasida</taxon>
        <taxon>Haemosporida</taxon>
        <taxon>Plasmodiidae</taxon>
        <taxon>Plasmodium</taxon>
        <taxon>Plasmodium (Laverania)</taxon>
    </lineage>
</organism>
<gene>
    <name evidence="1" type="ORF">PFDG_04913</name>
</gene>
<evidence type="ECO:0000313" key="2">
    <source>
        <dbReference type="Proteomes" id="UP000054282"/>
    </source>
</evidence>
<proteinExistence type="predicted"/>
<evidence type="ECO:0000313" key="1">
    <source>
        <dbReference type="EMBL" id="KOB89365.1"/>
    </source>
</evidence>
<protein>
    <submittedName>
        <fullName evidence="1">Uncharacterized protein</fullName>
    </submittedName>
</protein>
<reference evidence="2" key="1">
    <citation type="submission" date="2006-09" db="EMBL/GenBank/DDBJ databases">
        <title>Annotation of Plasmodium falciparum Dd2.</title>
        <authorList>
            <consortium name="The Broad Institute Genome Sequencing Platform"/>
            <person name="Volkman S.K."/>
            <person name="Neafsey D.E."/>
            <person name="Dash A.P."/>
            <person name="Chitnis C.E."/>
            <person name="Hartl D.L."/>
            <person name="Young S.K."/>
            <person name="Zeng Q."/>
            <person name="Koehrsen M."/>
            <person name="Alvarado L."/>
            <person name="Berlin A."/>
            <person name="Borenstein D."/>
            <person name="Chapman S.B."/>
            <person name="Chen Z."/>
            <person name="Engels R."/>
            <person name="Freedman E."/>
            <person name="Gellesch M."/>
            <person name="Goldberg J."/>
            <person name="Griggs A."/>
            <person name="Gujja S."/>
            <person name="Heilman E.R."/>
            <person name="Heiman D.I."/>
            <person name="Howarth C."/>
            <person name="Jen D."/>
            <person name="Larson L."/>
            <person name="Mehta T."/>
            <person name="Neiman D."/>
            <person name="Park D."/>
            <person name="Pearson M."/>
            <person name="Roberts A."/>
            <person name="Saif S."/>
            <person name="Shea T."/>
            <person name="Shenoy N."/>
            <person name="Sisk P."/>
            <person name="Stolte C."/>
            <person name="Sykes S."/>
            <person name="Walk T."/>
            <person name="White J."/>
            <person name="Yandava C."/>
            <person name="Haas B."/>
            <person name="Henn M.R."/>
            <person name="Nusbaum C."/>
            <person name="Birren B."/>
        </authorList>
    </citation>
    <scope>NUCLEOTIDE SEQUENCE [LARGE SCALE GENOMIC DNA]</scope>
</reference>
<accession>A0A0L7M9W0</accession>
<dbReference type="KEGG" id="pfd:PFDG_04913"/>
<sequence length="121" mass="14379">FKNKDGYINLLSNDENVKDYPLGCPVCYIPLTVDFNLLVDKEENEVDEIIICKEETTYIYKSFINRINTQEYRSSTKIEAVYEEVQNVINNTDDKCLIFHNTVFLYKEGEFFFVWKRILPL</sequence>
<name>A0A0L7M9W0_PLAF4</name>
<dbReference type="Proteomes" id="UP000054282">
    <property type="component" value="Unassembled WGS sequence"/>
</dbReference>